<dbReference type="InterPro" id="IPR036259">
    <property type="entry name" value="MFS_trans_sf"/>
</dbReference>
<feature type="transmembrane region" description="Helical" evidence="5">
    <location>
        <begin position="284"/>
        <end position="303"/>
    </location>
</feature>
<sequence>MSLSHMSLMIQPAPRIIKEPRPNNVSKYRLGRAPAGAASAMLHVHGQNNRKVPKEGSGGISLQNPMGKRQVVVFTVGWLAYASTYCLRKPLGVVKTDLETELSMSKTQLGLLDTALLLPYAVMQILLGPMADKFGARKTFGVGLVLSAASMSQCWPSAIKAVGSWFPDNVLNSVFGVYGTCTFAGGIIGTALAVWLQTSYGWRSAFFIPSAVVGCMGLLVLLFFQQPDELNIQVPGKASSTPSKSKASALSWLQLLKIPCSIRKWRLECSLPCLRLTFFRGRPLFGTGMSAAGSAVSLMLFVLTGPYGFVFNMTFLFLAGAFNCGCDTILSGSIPQELGNRDGKNAAAATVGMVNGIGSVGTFLEGPVIGVIATVYGWSGMFYFMIIVTILGSIAVFKASVIYARQPKSIPEPISLNMTDLE</sequence>
<organism evidence="6 7">
    <name type="scientific">Mya arenaria</name>
    <name type="common">Soft-shell clam</name>
    <dbReference type="NCBI Taxonomy" id="6604"/>
    <lineage>
        <taxon>Eukaryota</taxon>
        <taxon>Metazoa</taxon>
        <taxon>Spiralia</taxon>
        <taxon>Lophotrochozoa</taxon>
        <taxon>Mollusca</taxon>
        <taxon>Bivalvia</taxon>
        <taxon>Autobranchia</taxon>
        <taxon>Heteroconchia</taxon>
        <taxon>Euheterodonta</taxon>
        <taxon>Imparidentia</taxon>
        <taxon>Neoheterodontei</taxon>
        <taxon>Myida</taxon>
        <taxon>Myoidea</taxon>
        <taxon>Myidae</taxon>
        <taxon>Mya</taxon>
    </lineage>
</organism>
<keyword evidence="4 5" id="KW-0472">Membrane</keyword>
<dbReference type="Proteomes" id="UP001164746">
    <property type="component" value="Chromosome 14"/>
</dbReference>
<keyword evidence="7" id="KW-1185">Reference proteome</keyword>
<dbReference type="SUPFAM" id="SSF103473">
    <property type="entry name" value="MFS general substrate transporter"/>
    <property type="match status" value="1"/>
</dbReference>
<evidence type="ECO:0000313" key="7">
    <source>
        <dbReference type="Proteomes" id="UP001164746"/>
    </source>
</evidence>
<feature type="transmembrane region" description="Helical" evidence="5">
    <location>
        <begin position="351"/>
        <end position="376"/>
    </location>
</feature>
<evidence type="ECO:0000313" key="6">
    <source>
        <dbReference type="EMBL" id="WAR25463.1"/>
    </source>
</evidence>
<evidence type="ECO:0000256" key="5">
    <source>
        <dbReference type="SAM" id="Phobius"/>
    </source>
</evidence>
<reference evidence="6" key="1">
    <citation type="submission" date="2022-11" db="EMBL/GenBank/DDBJ databases">
        <title>Centuries of genome instability and evolution in soft-shell clam transmissible cancer (bioRxiv).</title>
        <authorList>
            <person name="Hart S.F.M."/>
            <person name="Yonemitsu M.A."/>
            <person name="Giersch R.M."/>
            <person name="Beal B.F."/>
            <person name="Arriagada G."/>
            <person name="Davis B.W."/>
            <person name="Ostrander E.A."/>
            <person name="Goff S.P."/>
            <person name="Metzger M.J."/>
        </authorList>
    </citation>
    <scope>NUCLEOTIDE SEQUENCE</scope>
    <source>
        <strain evidence="6">MELC-2E11</strain>
        <tissue evidence="6">Siphon/mantle</tissue>
    </source>
</reference>
<feature type="transmembrane region" description="Helical" evidence="5">
    <location>
        <begin position="170"/>
        <end position="196"/>
    </location>
</feature>
<comment type="subcellular location">
    <subcellularLocation>
        <location evidence="1">Membrane</location>
        <topology evidence="1">Multi-pass membrane protein</topology>
    </subcellularLocation>
</comment>
<evidence type="ECO:0000256" key="2">
    <source>
        <dbReference type="ARBA" id="ARBA00022692"/>
    </source>
</evidence>
<dbReference type="InterPro" id="IPR011701">
    <property type="entry name" value="MFS"/>
</dbReference>
<keyword evidence="3 5" id="KW-1133">Transmembrane helix</keyword>
<gene>
    <name evidence="6" type="ORF">MAR_011167</name>
</gene>
<keyword evidence="2 5" id="KW-0812">Transmembrane</keyword>
<name>A0ABY7FX56_MYAAR</name>
<dbReference type="Pfam" id="PF07690">
    <property type="entry name" value="MFS_1"/>
    <property type="match status" value="2"/>
</dbReference>
<evidence type="ECO:0000256" key="3">
    <source>
        <dbReference type="ARBA" id="ARBA00022989"/>
    </source>
</evidence>
<proteinExistence type="predicted"/>
<feature type="transmembrane region" description="Helical" evidence="5">
    <location>
        <begin position="139"/>
        <end position="158"/>
    </location>
</feature>
<dbReference type="Gene3D" id="1.20.1250.20">
    <property type="entry name" value="MFS general substrate transporter like domains"/>
    <property type="match status" value="3"/>
</dbReference>
<evidence type="ECO:0000256" key="1">
    <source>
        <dbReference type="ARBA" id="ARBA00004141"/>
    </source>
</evidence>
<dbReference type="PANTHER" id="PTHR43184">
    <property type="entry name" value="MAJOR FACILITATOR SUPERFAMILY TRANSPORTER 16, ISOFORM B"/>
    <property type="match status" value="1"/>
</dbReference>
<protein>
    <submittedName>
        <fullName evidence="6">G6PT3-like protein</fullName>
    </submittedName>
</protein>
<dbReference type="EMBL" id="CP111025">
    <property type="protein sequence ID" value="WAR25463.1"/>
    <property type="molecule type" value="Genomic_DNA"/>
</dbReference>
<accession>A0ABY7FX56</accession>
<dbReference type="PANTHER" id="PTHR43184:SF30">
    <property type="entry name" value="MFS DOMAIN-CONTAINING PROTEIN"/>
    <property type="match status" value="1"/>
</dbReference>
<feature type="transmembrane region" description="Helical" evidence="5">
    <location>
        <begin position="202"/>
        <end position="224"/>
    </location>
</feature>
<evidence type="ECO:0000256" key="4">
    <source>
        <dbReference type="ARBA" id="ARBA00023136"/>
    </source>
</evidence>
<feature type="transmembrane region" description="Helical" evidence="5">
    <location>
        <begin position="382"/>
        <end position="404"/>
    </location>
</feature>